<accession>U4V4G2</accession>
<dbReference type="Pfam" id="PF08946">
    <property type="entry name" value="Osmo_CC"/>
    <property type="match status" value="1"/>
</dbReference>
<keyword evidence="2" id="KW-0812">Transmembrane</keyword>
<protein>
    <recommendedName>
        <fullName evidence="3">Osmosensory transporter coiled coil domain-containing protein</fullName>
    </recommendedName>
</protein>
<comment type="caution">
    <text evidence="4">The sequence shown here is derived from an EMBL/GenBank/DDBJ whole genome shotgun (WGS) entry which is preliminary data.</text>
</comment>
<evidence type="ECO:0000313" key="5">
    <source>
        <dbReference type="Proteomes" id="UP000016842"/>
    </source>
</evidence>
<evidence type="ECO:0000256" key="1">
    <source>
        <dbReference type="SAM" id="Coils"/>
    </source>
</evidence>
<dbReference type="SUPFAM" id="SSF103661">
    <property type="entry name" value="Proline/betaine transporter ProP, C-terminal cytoplasmic domain"/>
    <property type="match status" value="1"/>
</dbReference>
<name>U4V4G2_9HYPH</name>
<keyword evidence="1" id="KW-0175">Coiled coil</keyword>
<dbReference type="Proteomes" id="UP000016842">
    <property type="component" value="Unassembled WGS sequence"/>
</dbReference>
<dbReference type="InterPro" id="IPR015041">
    <property type="entry name" value="Osmo_CC"/>
</dbReference>
<proteinExistence type="predicted"/>
<keyword evidence="2" id="KW-1133">Transmembrane helix</keyword>
<evidence type="ECO:0000313" key="4">
    <source>
        <dbReference type="EMBL" id="ERL99932.1"/>
    </source>
</evidence>
<sequence length="90" mass="10102">MMPAYYLMAVAVVGGFVTALIMKETANRPLRGDTPNASSHAEAKELLQDAYDHIEQRVEDIDAEIKAVRAQLAELEARRRDLVNQHPELE</sequence>
<dbReference type="PATRIC" id="fig|1337887.3.peg.5049"/>
<evidence type="ECO:0000259" key="3">
    <source>
        <dbReference type="Pfam" id="PF08946"/>
    </source>
</evidence>
<dbReference type="AlphaFoldDB" id="U4V4G2"/>
<feature type="coiled-coil region" evidence="1">
    <location>
        <begin position="44"/>
        <end position="85"/>
    </location>
</feature>
<reference evidence="4 5" key="1">
    <citation type="journal article" date="2014" name="FEMS Microbiol. Lett.">
        <title>Genome sequencing analysis reveals virulence-related gene content of Ochrobactrum intermedium strain 229E, a urease-positive strain isolated from the human gastric niche.</title>
        <authorList>
            <person name="Kulkarni G.J."/>
            <person name="Shetty S."/>
            <person name="Dharne M.S."/>
            <person name="Shouche Y.S."/>
        </authorList>
    </citation>
    <scope>NUCLEOTIDE SEQUENCE [LARGE SCALE GENOMIC DNA]</scope>
    <source>
        <strain evidence="4 5">229E</strain>
    </source>
</reference>
<feature type="domain" description="Osmosensory transporter coiled coil" evidence="3">
    <location>
        <begin position="38"/>
        <end position="89"/>
    </location>
</feature>
<evidence type="ECO:0000256" key="2">
    <source>
        <dbReference type="SAM" id="Phobius"/>
    </source>
</evidence>
<organism evidence="4 5">
    <name type="scientific">Brucella intermedia 229E</name>
    <dbReference type="NCBI Taxonomy" id="1337887"/>
    <lineage>
        <taxon>Bacteria</taxon>
        <taxon>Pseudomonadati</taxon>
        <taxon>Pseudomonadota</taxon>
        <taxon>Alphaproteobacteria</taxon>
        <taxon>Hyphomicrobiales</taxon>
        <taxon>Brucellaceae</taxon>
        <taxon>Brucella/Ochrobactrum group</taxon>
        <taxon>Brucella</taxon>
    </lineage>
</organism>
<dbReference type="InterPro" id="IPR036292">
    <property type="entry name" value="ProP_C"/>
</dbReference>
<gene>
    <name evidence="4" type="ORF">Q644_08050</name>
</gene>
<dbReference type="EMBL" id="ASXJ01000349">
    <property type="protein sequence ID" value="ERL99932.1"/>
    <property type="molecule type" value="Genomic_DNA"/>
</dbReference>
<keyword evidence="2" id="KW-0472">Membrane</keyword>
<feature type="transmembrane region" description="Helical" evidence="2">
    <location>
        <begin position="6"/>
        <end position="22"/>
    </location>
</feature>